<dbReference type="InterPro" id="IPR036514">
    <property type="entry name" value="SGNH_hydro_sf"/>
</dbReference>
<dbReference type="Gene3D" id="4.10.1080.10">
    <property type="entry name" value="TSP type-3 repeat"/>
    <property type="match status" value="1"/>
</dbReference>
<organism evidence="4">
    <name type="scientific">hydrothermal vent metagenome</name>
    <dbReference type="NCBI Taxonomy" id="652676"/>
    <lineage>
        <taxon>unclassified sequences</taxon>
        <taxon>metagenomes</taxon>
        <taxon>ecological metagenomes</taxon>
    </lineage>
</organism>
<evidence type="ECO:0000259" key="3">
    <source>
        <dbReference type="Pfam" id="PF13472"/>
    </source>
</evidence>
<keyword evidence="2" id="KW-0472">Membrane</keyword>
<protein>
    <submittedName>
        <fullName evidence="4">Putative secreted hydrolase</fullName>
    </submittedName>
</protein>
<dbReference type="AlphaFoldDB" id="A0A3B0V757"/>
<sequence length="929" mass="100887">MGLFTRSATLLTLFIATTLSLALLSVQTAAQEAPLTEASSFISTSKQTNSNQRHYRTGAKCLEQTFVLRKAGWGLKYKFRRLIPWYYSKEEVKVACATKTKYGVFGTSGSKDYLQMSGQTVAGEIVGHSFRQRIALPNSNSMLVSGDYFKTLYKIDDVATTAIRTVTSDRKITYTLAPPGPKIICTNKNACRLDTIGHQASSPSGKYIVAHIPDFGMTSMNVQTLEYQTFGRASVYKRTGAPPYRKMAVSSGGNYAAVYYSDIEKLFVYDLRNCKPNPDDPIKPDICASNDISQYLDGEGINLDKLQSLSFASEGNLYLLSNSTEAGKYSKTEVASSEGELIGEISYIALGDSFASGEGDLDADWYEVGTDEPENKCHLSRRSYPYLLAQNLNLDESHSVACSGAVISDVIDNPQTNKKAPGNTLGAWFPGVLKQEDYVNRLSPTAITISAGGNDVGFADKLTECVLDAGTCKYAEGWLGRSGTAIEIANQKKNLVDMYKQLAITTDGNTKIYAVGYPKFVNGDPAASCSLNVLLNSSEREFVEQGVMYMNSIIRSAAKEAGVYYLDIEDSLEGRNLCSSSPDYLTAVNGLTKGNDKFGVIGLESYHPNPIGHELIYESIQELTNNNLTTFEICASGVLVCPEESKVPLPGANYWGPEAVSYVESLNSPSFSVAEVRIPTKKIFTELVSEKGQQVDINTSDLKASSTVTVEIRSEPTTLGQFEVGSDGVLNAKIEIPEGMMPGLHTLHIIGKDTFGDPIDYYQHIYVTGPAEDVDGDGVLNGEDPCLYVEASNVDYDEDGIDDACDGFIGEKPSIVANTPIEDEIVSQVTSGASTNLNEAVTQTLLTTPSSQSAFNTLTNAVNAPQALGVSDAKNSEPTEDSSTNNREYTAQQTQFSNPDNLLLKSVGFLVILTSLVFVWRGLRKLIQR</sequence>
<evidence type="ECO:0000256" key="2">
    <source>
        <dbReference type="SAM" id="Phobius"/>
    </source>
</evidence>
<accession>A0A3B0V757</accession>
<dbReference type="Gene3D" id="3.40.50.1110">
    <property type="entry name" value="SGNH hydrolase"/>
    <property type="match status" value="1"/>
</dbReference>
<feature type="transmembrane region" description="Helical" evidence="2">
    <location>
        <begin position="902"/>
        <end position="923"/>
    </location>
</feature>
<dbReference type="GO" id="GO:0019433">
    <property type="term" value="P:triglyceride catabolic process"/>
    <property type="evidence" value="ECO:0007669"/>
    <property type="project" value="TreeGrafter"/>
</dbReference>
<proteinExistence type="predicted"/>
<name>A0A3B0V757_9ZZZZ</name>
<reference evidence="4" key="1">
    <citation type="submission" date="2018-06" db="EMBL/GenBank/DDBJ databases">
        <authorList>
            <person name="Zhirakovskaya E."/>
        </authorList>
    </citation>
    <scope>NUCLEOTIDE SEQUENCE</scope>
</reference>
<dbReference type="Pfam" id="PF13472">
    <property type="entry name" value="Lipase_GDSL_2"/>
    <property type="match status" value="1"/>
</dbReference>
<feature type="domain" description="SGNH hydrolase-type esterase" evidence="3">
    <location>
        <begin position="349"/>
        <end position="615"/>
    </location>
</feature>
<keyword evidence="2" id="KW-1133">Transmembrane helix</keyword>
<dbReference type="SUPFAM" id="SSF52266">
    <property type="entry name" value="SGNH hydrolase"/>
    <property type="match status" value="1"/>
</dbReference>
<evidence type="ECO:0000256" key="1">
    <source>
        <dbReference type="SAM" id="MobiDB-lite"/>
    </source>
</evidence>
<keyword evidence="2" id="KW-0812">Transmembrane</keyword>
<dbReference type="InterPro" id="IPR013830">
    <property type="entry name" value="SGNH_hydro"/>
</dbReference>
<dbReference type="GO" id="GO:0005509">
    <property type="term" value="F:calcium ion binding"/>
    <property type="evidence" value="ECO:0007669"/>
    <property type="project" value="InterPro"/>
</dbReference>
<keyword evidence="4" id="KW-0378">Hydrolase</keyword>
<dbReference type="EMBL" id="UOET01000155">
    <property type="protein sequence ID" value="VAW27756.1"/>
    <property type="molecule type" value="Genomic_DNA"/>
</dbReference>
<dbReference type="PANTHER" id="PTHR37981">
    <property type="entry name" value="LIPASE 2"/>
    <property type="match status" value="1"/>
</dbReference>
<evidence type="ECO:0000313" key="4">
    <source>
        <dbReference type="EMBL" id="VAW27756.1"/>
    </source>
</evidence>
<dbReference type="InterPro" id="IPR037460">
    <property type="entry name" value="SEST-like"/>
</dbReference>
<gene>
    <name evidence="4" type="ORF">MNBD_BACTEROID07-1675</name>
</gene>
<dbReference type="GO" id="GO:0004806">
    <property type="term" value="F:triacylglycerol lipase activity"/>
    <property type="evidence" value="ECO:0007669"/>
    <property type="project" value="TreeGrafter"/>
</dbReference>
<dbReference type="CDD" id="cd01823">
    <property type="entry name" value="SEST_like"/>
    <property type="match status" value="1"/>
</dbReference>
<feature type="region of interest" description="Disordered" evidence="1">
    <location>
        <begin position="868"/>
        <end position="887"/>
    </location>
</feature>
<dbReference type="PANTHER" id="PTHR37981:SF1">
    <property type="entry name" value="SGNH HYDROLASE-TYPE ESTERASE DOMAIN-CONTAINING PROTEIN"/>
    <property type="match status" value="1"/>
</dbReference>
<dbReference type="InterPro" id="IPR028974">
    <property type="entry name" value="TSP_type-3_rpt"/>
</dbReference>